<organism evidence="3 4">
    <name type="scientific">Hymenobacter chitinivorans DSM 11115</name>
    <dbReference type="NCBI Taxonomy" id="1121954"/>
    <lineage>
        <taxon>Bacteria</taxon>
        <taxon>Pseudomonadati</taxon>
        <taxon>Bacteroidota</taxon>
        <taxon>Cytophagia</taxon>
        <taxon>Cytophagales</taxon>
        <taxon>Hymenobacteraceae</taxon>
        <taxon>Hymenobacter</taxon>
    </lineage>
</organism>
<keyword evidence="3" id="KW-0378">Hydrolase</keyword>
<accession>A0A2M9BLE0</accession>
<feature type="region of interest" description="Disordered" evidence="1">
    <location>
        <begin position="186"/>
        <end position="206"/>
    </location>
</feature>
<name>A0A2M9BLE0_9BACT</name>
<dbReference type="OrthoDB" id="978882at2"/>
<keyword evidence="2" id="KW-0812">Transmembrane</keyword>
<feature type="region of interest" description="Disordered" evidence="1">
    <location>
        <begin position="246"/>
        <end position="268"/>
    </location>
</feature>
<gene>
    <name evidence="3" type="ORF">CLV45_0174</name>
</gene>
<dbReference type="InterPro" id="IPR008969">
    <property type="entry name" value="CarboxyPept-like_regulatory"/>
</dbReference>
<dbReference type="Pfam" id="PF13715">
    <property type="entry name" value="CarbopepD_reg_2"/>
    <property type="match status" value="1"/>
</dbReference>
<keyword evidence="4" id="KW-1185">Reference proteome</keyword>
<feature type="transmembrane region" description="Helical" evidence="2">
    <location>
        <begin position="57"/>
        <end position="77"/>
    </location>
</feature>
<keyword evidence="2" id="KW-0472">Membrane</keyword>
<keyword evidence="2" id="KW-1133">Transmembrane helix</keyword>
<evidence type="ECO:0000256" key="1">
    <source>
        <dbReference type="SAM" id="MobiDB-lite"/>
    </source>
</evidence>
<dbReference type="SUPFAM" id="SSF49464">
    <property type="entry name" value="Carboxypeptidase regulatory domain-like"/>
    <property type="match status" value="1"/>
</dbReference>
<protein>
    <submittedName>
        <fullName evidence="3">Carboxypeptidase-like protein</fullName>
    </submittedName>
</protein>
<dbReference type="EMBL" id="PGFA01000001">
    <property type="protein sequence ID" value="PJJ58764.1"/>
    <property type="molecule type" value="Genomic_DNA"/>
</dbReference>
<proteinExistence type="predicted"/>
<dbReference type="Gene3D" id="2.60.40.1120">
    <property type="entry name" value="Carboxypeptidase-like, regulatory domain"/>
    <property type="match status" value="1"/>
</dbReference>
<keyword evidence="3" id="KW-0121">Carboxypeptidase</keyword>
<evidence type="ECO:0000256" key="2">
    <source>
        <dbReference type="SAM" id="Phobius"/>
    </source>
</evidence>
<feature type="compositionally biased region" description="Basic and acidic residues" evidence="1">
    <location>
        <begin position="248"/>
        <end position="268"/>
    </location>
</feature>
<evidence type="ECO:0000313" key="3">
    <source>
        <dbReference type="EMBL" id="PJJ58764.1"/>
    </source>
</evidence>
<dbReference type="GO" id="GO:0004180">
    <property type="term" value="F:carboxypeptidase activity"/>
    <property type="evidence" value="ECO:0007669"/>
    <property type="project" value="UniProtKB-KW"/>
</dbReference>
<keyword evidence="3" id="KW-0645">Protease</keyword>
<dbReference type="AlphaFoldDB" id="A0A2M9BLE0"/>
<sequence length="268" mass="29562">MDSSCAGRTFTRVFSLFRDFGLQRWQSFLAPLVATLPVACILIHFVKGSVQLLHRLFSGRVFCLLTSLLLLAGGATAQVRVTGTVSGAKDRKPIPGAAVFVQGTNKGTVADNAGDFSITVANTDTLLFRAVGYKPQRLPLDRTGLSQIIVQIYLVRDSIQLGEVRIQEGRPDRAVINRALRNVRRPTPPANAVRRPPPPKPLFPVDTIAPRDPIPTLASPISLIYDQFSRAGQERRKMEAIQAQEKAAAAEKARQNYNRNFKDNRGYE</sequence>
<comment type="caution">
    <text evidence="3">The sequence shown here is derived from an EMBL/GenBank/DDBJ whole genome shotgun (WGS) entry which is preliminary data.</text>
</comment>
<evidence type="ECO:0000313" key="4">
    <source>
        <dbReference type="Proteomes" id="UP000228535"/>
    </source>
</evidence>
<reference evidence="3 4" key="1">
    <citation type="submission" date="2017-11" db="EMBL/GenBank/DDBJ databases">
        <title>Genomic Encyclopedia of Archaeal and Bacterial Type Strains, Phase II (KMG-II): From Individual Species to Whole Genera.</title>
        <authorList>
            <person name="Goeker M."/>
        </authorList>
    </citation>
    <scope>NUCLEOTIDE SEQUENCE [LARGE SCALE GENOMIC DNA]</scope>
    <source>
        <strain evidence="3 4">DSM 11115</strain>
    </source>
</reference>
<feature type="transmembrane region" description="Helical" evidence="2">
    <location>
        <begin position="25"/>
        <end position="45"/>
    </location>
</feature>
<dbReference type="Proteomes" id="UP000228535">
    <property type="component" value="Unassembled WGS sequence"/>
</dbReference>